<sequence length="336" mass="38420">MIDYEAYFYKDQEVIIKSGNNNYKGYISDLNGEYIFVILYALFKEDDILKFDSGSEVNFADRAADINIDNIISDIHDKIDDNILIYEDIKDAYVVKVKIDEIIKGNDNIVLKIKVSDAPSKREGREFLRVNAFLQFSYDKISADEFHKLKEEYISKPSFTTSVYGIYKTNIPRLSSSTPVIDDMGVPINPRLEKLLIAINSKLDIILSLLNPEKSLLSNIEEQKVSISGSGIMFNYPVNGENKDAQNDFANLNSNLNVNSNLNINSLKHGDYLKMTILFPAIPQFIIKLLAQVVRIETDNNYSVACKFSAINEYDRDEIIKYTLERQRQQIKKSSL</sequence>
<protein>
    <recommendedName>
        <fullName evidence="3">PilZ domain-containing protein</fullName>
    </recommendedName>
</protein>
<evidence type="ECO:0000313" key="1">
    <source>
        <dbReference type="EMBL" id="RZD16176.1"/>
    </source>
</evidence>
<evidence type="ECO:0000313" key="2">
    <source>
        <dbReference type="Proteomes" id="UP000316562"/>
    </source>
</evidence>
<dbReference type="Proteomes" id="UP000316562">
    <property type="component" value="Unassembled WGS sequence"/>
</dbReference>
<dbReference type="EMBL" id="SGBC01000003">
    <property type="protein sequence ID" value="RZD16176.1"/>
    <property type="molecule type" value="Genomic_DNA"/>
</dbReference>
<proteinExistence type="predicted"/>
<comment type="caution">
    <text evidence="1">The sequence shown here is derived from an EMBL/GenBank/DDBJ whole genome shotgun (WGS) entry which is preliminary data.</text>
</comment>
<organism evidence="1 2">
    <name type="scientific">Acididesulfobacter guangdongensis</name>
    <dbReference type="NCBI Taxonomy" id="2597225"/>
    <lineage>
        <taxon>Bacteria</taxon>
        <taxon>Deltaproteobacteria</taxon>
        <taxon>Candidatus Acidulodesulfobacterales</taxon>
        <taxon>Candidatus Acididesulfobacter</taxon>
    </lineage>
</organism>
<reference evidence="1 2" key="1">
    <citation type="journal article" date="2019" name="ISME J.">
        <title>Insights into ecological role of a new deltaproteobacterial order Candidatus Acidulodesulfobacterales by metagenomics and metatranscriptomics.</title>
        <authorList>
            <person name="Tan S."/>
            <person name="Liu J."/>
            <person name="Fang Y."/>
            <person name="Hedlund B.P."/>
            <person name="Lian Z.H."/>
            <person name="Huang L.Y."/>
            <person name="Li J.T."/>
            <person name="Huang L.N."/>
            <person name="Li W.J."/>
            <person name="Jiang H.C."/>
            <person name="Dong H.L."/>
            <person name="Shu W.S."/>
        </authorList>
    </citation>
    <scope>NUCLEOTIDE SEQUENCE [LARGE SCALE GENOMIC DNA]</scope>
    <source>
        <strain evidence="1">AP2</strain>
    </source>
</reference>
<name>A0A519BFY6_ACIG2</name>
<accession>A0A519BFY6</accession>
<dbReference type="AlphaFoldDB" id="A0A519BFY6"/>
<evidence type="ECO:0008006" key="3">
    <source>
        <dbReference type="Google" id="ProtNLM"/>
    </source>
</evidence>
<gene>
    <name evidence="1" type="ORF">EVJ46_08290</name>
</gene>